<keyword evidence="1" id="KW-0175">Coiled coil</keyword>
<evidence type="ECO:0000256" key="2">
    <source>
        <dbReference type="SAM" id="MobiDB-lite"/>
    </source>
</evidence>
<feature type="region of interest" description="Disordered" evidence="2">
    <location>
        <begin position="155"/>
        <end position="184"/>
    </location>
</feature>
<proteinExistence type="predicted"/>
<dbReference type="Pfam" id="PF09831">
    <property type="entry name" value="DUF2058"/>
    <property type="match status" value="1"/>
</dbReference>
<gene>
    <name evidence="3" type="ORF">MNBD_GAMMA06-1383</name>
</gene>
<dbReference type="AlphaFoldDB" id="A0A3B0WV29"/>
<evidence type="ECO:0000256" key="1">
    <source>
        <dbReference type="SAM" id="Coils"/>
    </source>
</evidence>
<name>A0A3B0WV29_9ZZZZ</name>
<feature type="coiled-coil region" evidence="1">
    <location>
        <begin position="17"/>
        <end position="50"/>
    </location>
</feature>
<reference evidence="3" key="1">
    <citation type="submission" date="2018-06" db="EMBL/GenBank/DDBJ databases">
        <authorList>
            <person name="Zhirakovskaya E."/>
        </authorList>
    </citation>
    <scope>NUCLEOTIDE SEQUENCE</scope>
</reference>
<organism evidence="3">
    <name type="scientific">hydrothermal vent metagenome</name>
    <dbReference type="NCBI Taxonomy" id="652676"/>
    <lineage>
        <taxon>unclassified sequences</taxon>
        <taxon>metagenomes</taxon>
        <taxon>ecological metagenomes</taxon>
    </lineage>
</organism>
<dbReference type="InterPro" id="IPR018636">
    <property type="entry name" value="DUF2058"/>
</dbReference>
<evidence type="ECO:0000313" key="3">
    <source>
        <dbReference type="EMBL" id="VAW55012.1"/>
    </source>
</evidence>
<evidence type="ECO:0008006" key="4">
    <source>
        <dbReference type="Google" id="ProtNLM"/>
    </source>
</evidence>
<accession>A0A3B0WV29</accession>
<sequence>MSNPFQDQLLKAGVVDKKQIKKVNQEISKKKKQQRNKKETTVDAVQLKAQQDVAKKTKHDRELNRKKEEHAKNKAISFEIDQLITKNLIARDQSCELIYNFEHRKKINRIYVNDEIKQQLMQGKLGIARIEGHYELVPILVAEKIMQRNAKRVILPEPKPKSEPSTVDKDDPYADYQIPDDITW</sequence>
<protein>
    <recommendedName>
        <fullName evidence="4">Nucleoprotein/polynucleotide-associated enzyme</fullName>
    </recommendedName>
</protein>
<dbReference type="EMBL" id="UOFD01000082">
    <property type="protein sequence ID" value="VAW55012.1"/>
    <property type="molecule type" value="Genomic_DNA"/>
</dbReference>
<feature type="compositionally biased region" description="Basic and acidic residues" evidence="2">
    <location>
        <begin position="158"/>
        <end position="172"/>
    </location>
</feature>